<dbReference type="Gene3D" id="3.90.20.20">
    <property type="match status" value="1"/>
</dbReference>
<organism evidence="4">
    <name type="scientific">mine drainage metagenome</name>
    <dbReference type="NCBI Taxonomy" id="410659"/>
    <lineage>
        <taxon>unclassified sequences</taxon>
        <taxon>metagenomes</taxon>
        <taxon>ecological metagenomes</taxon>
    </lineage>
</organism>
<dbReference type="PANTHER" id="PTHR21237">
    <property type="entry name" value="GRPE PROTEIN"/>
    <property type="match status" value="1"/>
</dbReference>
<accession>E6PGN1</accession>
<dbReference type="CDD" id="cd00446">
    <property type="entry name" value="GrpE"/>
    <property type="match status" value="1"/>
</dbReference>
<dbReference type="PRINTS" id="PR00773">
    <property type="entry name" value="GRPEPROTEIN"/>
</dbReference>
<dbReference type="GO" id="GO:0042803">
    <property type="term" value="F:protein homodimerization activity"/>
    <property type="evidence" value="ECO:0007669"/>
    <property type="project" value="InterPro"/>
</dbReference>
<dbReference type="GO" id="GO:0006457">
    <property type="term" value="P:protein folding"/>
    <property type="evidence" value="ECO:0007669"/>
    <property type="project" value="InterPro"/>
</dbReference>
<evidence type="ECO:0000256" key="2">
    <source>
        <dbReference type="ARBA" id="ARBA00023186"/>
    </source>
</evidence>
<protein>
    <submittedName>
        <fullName evidence="4">Nucleotide exchange factor for DnaK activity</fullName>
    </submittedName>
</protein>
<dbReference type="PROSITE" id="PS01071">
    <property type="entry name" value="GRPE"/>
    <property type="match status" value="1"/>
</dbReference>
<dbReference type="InterPro" id="IPR009012">
    <property type="entry name" value="GrpE_head"/>
</dbReference>
<proteinExistence type="inferred from homology"/>
<dbReference type="Pfam" id="PF01025">
    <property type="entry name" value="GrpE"/>
    <property type="match status" value="1"/>
</dbReference>
<evidence type="ECO:0000313" key="4">
    <source>
        <dbReference type="EMBL" id="CBH75619.1"/>
    </source>
</evidence>
<dbReference type="GO" id="GO:0051082">
    <property type="term" value="F:unfolded protein binding"/>
    <property type="evidence" value="ECO:0007669"/>
    <property type="project" value="TreeGrafter"/>
</dbReference>
<dbReference type="AlphaFoldDB" id="E6PGN1"/>
<dbReference type="EMBL" id="CABL01000013">
    <property type="protein sequence ID" value="CBH75619.1"/>
    <property type="molecule type" value="Genomic_DNA"/>
</dbReference>
<sequence length="171" mass="18633">MDNDLLNDPIGDSVATGESGQPGSELSKANARADENYNKFLLAMADFENYKRRVQRDIEQRIVEHRRRLFGRLLPVLDNLERALTVPVGGDALRTGVESTLRGFEAVLTSEGISAVDVKGHPFDPHVAEAIGTVAATDGQADETVVEVAEKGYRLGDDLLRPAKVLVAKHQ</sequence>
<dbReference type="HAMAP" id="MF_01151">
    <property type="entry name" value="GrpE"/>
    <property type="match status" value="1"/>
</dbReference>
<dbReference type="GO" id="GO:0051087">
    <property type="term" value="F:protein-folding chaperone binding"/>
    <property type="evidence" value="ECO:0007669"/>
    <property type="project" value="InterPro"/>
</dbReference>
<feature type="region of interest" description="Disordered" evidence="3">
    <location>
        <begin position="1"/>
        <end position="28"/>
    </location>
</feature>
<dbReference type="SUPFAM" id="SSF58014">
    <property type="entry name" value="Coiled-coil domain of nucleotide exchange factor GrpE"/>
    <property type="match status" value="1"/>
</dbReference>
<dbReference type="SUPFAM" id="SSF51064">
    <property type="entry name" value="Head domain of nucleotide exchange factor GrpE"/>
    <property type="match status" value="1"/>
</dbReference>
<dbReference type="PANTHER" id="PTHR21237:SF23">
    <property type="entry name" value="GRPE PROTEIN HOMOLOG, MITOCHONDRIAL"/>
    <property type="match status" value="1"/>
</dbReference>
<dbReference type="GO" id="GO:0000774">
    <property type="term" value="F:adenyl-nucleotide exchange factor activity"/>
    <property type="evidence" value="ECO:0007669"/>
    <property type="project" value="InterPro"/>
</dbReference>
<comment type="caution">
    <text evidence="4">The sequence shown here is derived from an EMBL/GenBank/DDBJ whole genome shotgun (WGS) entry which is preliminary data.</text>
</comment>
<comment type="similarity">
    <text evidence="1">Belongs to the GrpE family.</text>
</comment>
<name>E6PGN1_9ZZZZ</name>
<dbReference type="InterPro" id="IPR013805">
    <property type="entry name" value="GrpE_CC"/>
</dbReference>
<gene>
    <name evidence="4" type="primary">grpE</name>
    <name evidence="4" type="ORF">CARN1_1297</name>
</gene>
<keyword evidence="2" id="KW-0143">Chaperone</keyword>
<dbReference type="Gene3D" id="2.30.22.10">
    <property type="entry name" value="Head domain of nucleotide exchange factor GrpE"/>
    <property type="match status" value="1"/>
</dbReference>
<evidence type="ECO:0000256" key="3">
    <source>
        <dbReference type="SAM" id="MobiDB-lite"/>
    </source>
</evidence>
<evidence type="ECO:0000256" key="1">
    <source>
        <dbReference type="ARBA" id="ARBA00009054"/>
    </source>
</evidence>
<dbReference type="InterPro" id="IPR000740">
    <property type="entry name" value="GrpE"/>
</dbReference>
<reference evidence="4" key="1">
    <citation type="submission" date="2009-10" db="EMBL/GenBank/DDBJ databases">
        <title>Diversity of trophic interactions inside an arsenic-rich microbial ecosystem.</title>
        <authorList>
            <person name="Bertin P.N."/>
            <person name="Heinrich-Salmeron A."/>
            <person name="Pelletier E."/>
            <person name="Goulhen-Chollet F."/>
            <person name="Arsene-Ploetze F."/>
            <person name="Gallien S."/>
            <person name="Calteau A."/>
            <person name="Vallenet D."/>
            <person name="Casiot C."/>
            <person name="Chane-Woon-Ming B."/>
            <person name="Giloteaux L."/>
            <person name="Barakat M."/>
            <person name="Bonnefoy V."/>
            <person name="Bruneel O."/>
            <person name="Chandler M."/>
            <person name="Cleiss J."/>
            <person name="Duran R."/>
            <person name="Elbaz-Poulichet F."/>
            <person name="Fonknechten N."/>
            <person name="Lauga B."/>
            <person name="Mornico D."/>
            <person name="Ortet P."/>
            <person name="Schaeffer C."/>
            <person name="Siguier P."/>
            <person name="Alexander Thil Smith A."/>
            <person name="Van Dorsselaer A."/>
            <person name="Weissenbach J."/>
            <person name="Medigue C."/>
            <person name="Le Paslier D."/>
        </authorList>
    </citation>
    <scope>NUCLEOTIDE SEQUENCE</scope>
</reference>